<proteinExistence type="predicted"/>
<dbReference type="InterPro" id="IPR025403">
    <property type="entry name" value="TgpA-like_C"/>
</dbReference>
<dbReference type="RefSeq" id="WP_204131529.1">
    <property type="nucleotide sequence ID" value="NZ_JAFDVD010000012.1"/>
</dbReference>
<reference evidence="4" key="1">
    <citation type="submission" date="2021-02" db="EMBL/GenBank/DDBJ databases">
        <title>Phycicoccus sp. MQZ13P-5T, whole genome shotgun sequence.</title>
        <authorList>
            <person name="Tuo L."/>
        </authorList>
    </citation>
    <scope>NUCLEOTIDE SEQUENCE</scope>
    <source>
        <strain evidence="4">MQZ13P-5</strain>
    </source>
</reference>
<feature type="transmembrane region" description="Helical" evidence="2">
    <location>
        <begin position="54"/>
        <end position="75"/>
    </location>
</feature>
<evidence type="ECO:0000256" key="1">
    <source>
        <dbReference type="SAM" id="MobiDB-lite"/>
    </source>
</evidence>
<gene>
    <name evidence="4" type="ORF">JQN70_11770</name>
</gene>
<protein>
    <submittedName>
        <fullName evidence="4">DUF4129 domain-containing protein</fullName>
    </submittedName>
</protein>
<evidence type="ECO:0000313" key="4">
    <source>
        <dbReference type="EMBL" id="MBM6401069.1"/>
    </source>
</evidence>
<keyword evidence="2" id="KW-1133">Transmembrane helix</keyword>
<feature type="domain" description="Protein-glutamine gamma-glutamyltransferase-like C-terminal" evidence="3">
    <location>
        <begin position="126"/>
        <end position="193"/>
    </location>
</feature>
<name>A0ABS2CMH9_9MICO</name>
<evidence type="ECO:0000256" key="2">
    <source>
        <dbReference type="SAM" id="Phobius"/>
    </source>
</evidence>
<organism evidence="4 5">
    <name type="scientific">Phycicoccus sonneratiae</name>
    <dbReference type="NCBI Taxonomy" id="2807628"/>
    <lineage>
        <taxon>Bacteria</taxon>
        <taxon>Bacillati</taxon>
        <taxon>Actinomycetota</taxon>
        <taxon>Actinomycetes</taxon>
        <taxon>Micrococcales</taxon>
        <taxon>Intrasporangiaceae</taxon>
        <taxon>Phycicoccus</taxon>
    </lineage>
</organism>
<dbReference type="EMBL" id="JAFDVD010000012">
    <property type="protein sequence ID" value="MBM6401069.1"/>
    <property type="molecule type" value="Genomic_DNA"/>
</dbReference>
<evidence type="ECO:0000313" key="5">
    <source>
        <dbReference type="Proteomes" id="UP001430172"/>
    </source>
</evidence>
<keyword evidence="2" id="KW-0812">Transmembrane</keyword>
<keyword evidence="5" id="KW-1185">Reference proteome</keyword>
<sequence length="220" mass="22937">MTPFDAPLDPSSDEARRWLEDELSSPRYHAQPSLIERLREFLDDLLNSSPSGGLPSFVVPIAVGLVLAVLALVLWRVLRREVGRTGGGPGTGVLDVPDVPAATLRASARAALARGDWDTAVLDGVRAVARGAVERVVLDDAPGRTAHEVAVALAVSFPAEDAALLAAADAFDAVRYGHRGAGEETARAVLALDDRLVAARPARPGAPAEPAADPTPEPVA</sequence>
<evidence type="ECO:0000259" key="3">
    <source>
        <dbReference type="Pfam" id="PF13559"/>
    </source>
</evidence>
<dbReference type="Pfam" id="PF13559">
    <property type="entry name" value="DUF4129"/>
    <property type="match status" value="1"/>
</dbReference>
<dbReference type="Proteomes" id="UP001430172">
    <property type="component" value="Unassembled WGS sequence"/>
</dbReference>
<accession>A0ABS2CMH9</accession>
<feature type="region of interest" description="Disordered" evidence="1">
    <location>
        <begin position="200"/>
        <end position="220"/>
    </location>
</feature>
<feature type="compositionally biased region" description="Low complexity" evidence="1">
    <location>
        <begin position="200"/>
        <end position="212"/>
    </location>
</feature>
<comment type="caution">
    <text evidence="4">The sequence shown here is derived from an EMBL/GenBank/DDBJ whole genome shotgun (WGS) entry which is preliminary data.</text>
</comment>
<keyword evidence="2" id="KW-0472">Membrane</keyword>